<evidence type="ECO:0000256" key="2">
    <source>
        <dbReference type="SAM" id="SignalP"/>
    </source>
</evidence>
<dbReference type="AlphaFoldDB" id="A0ABD2GRS4"/>
<feature type="region of interest" description="Disordered" evidence="1">
    <location>
        <begin position="19"/>
        <end position="39"/>
    </location>
</feature>
<evidence type="ECO:0000313" key="4">
    <source>
        <dbReference type="Proteomes" id="UP001619887"/>
    </source>
</evidence>
<sequence length="326" mass="36049">MLALTVRFTLLSVAKTMSSVATMTPSEPPGSREAGAGSPEQRLQKLLAVPGAEPSRVNDLLLLRPEAATEPGERRGNRHVVFFHGDIQNFQEEMSLQPDGAPWLSWSLEQVALTLGRRFPDRHVWVVRASRMHLHKFSCYVNFVDSNMFGAPEHGPYSADCGSFRHLRALLSHGMQRANLPDPLQPQGGADGVPSGFSLTLVGFSKGCVVLNQVAYELAGARADPDMSHFVKSISDMYWLDGGHPGGSETWVTNKRVLKELASSRVSLHAHVTPYEVCDPMRAWVGREHALFIKTLEEFGACPSKKLHFEGEPPSIQSHFRVIQEF</sequence>
<dbReference type="Pfam" id="PF10561">
    <property type="entry name" value="C2orf69"/>
    <property type="match status" value="2"/>
</dbReference>
<evidence type="ECO:0000256" key="1">
    <source>
        <dbReference type="SAM" id="MobiDB-lite"/>
    </source>
</evidence>
<gene>
    <name evidence="3" type="ORF">OYC64_019288</name>
</gene>
<dbReference type="InterPro" id="IPR018881">
    <property type="entry name" value="C2orf69_mit"/>
</dbReference>
<dbReference type="PANTHER" id="PTHR31296">
    <property type="entry name" value="UPF0565 PROTEIN C2ORF69"/>
    <property type="match status" value="1"/>
</dbReference>
<organism evidence="3 4">
    <name type="scientific">Pagothenia borchgrevinki</name>
    <name type="common">Bald rockcod</name>
    <name type="synonym">Trematomus borchgrevinki</name>
    <dbReference type="NCBI Taxonomy" id="8213"/>
    <lineage>
        <taxon>Eukaryota</taxon>
        <taxon>Metazoa</taxon>
        <taxon>Chordata</taxon>
        <taxon>Craniata</taxon>
        <taxon>Vertebrata</taxon>
        <taxon>Euteleostomi</taxon>
        <taxon>Actinopterygii</taxon>
        <taxon>Neopterygii</taxon>
        <taxon>Teleostei</taxon>
        <taxon>Neoteleostei</taxon>
        <taxon>Acanthomorphata</taxon>
        <taxon>Eupercaria</taxon>
        <taxon>Perciformes</taxon>
        <taxon>Notothenioidei</taxon>
        <taxon>Nototheniidae</taxon>
        <taxon>Pagothenia</taxon>
    </lineage>
</organism>
<proteinExistence type="predicted"/>
<name>A0ABD2GRS4_PAGBO</name>
<evidence type="ECO:0000313" key="3">
    <source>
        <dbReference type="EMBL" id="KAL3056775.1"/>
    </source>
</evidence>
<feature type="signal peptide" evidence="2">
    <location>
        <begin position="1"/>
        <end position="16"/>
    </location>
</feature>
<dbReference type="EMBL" id="JBIYXZ010002076">
    <property type="protein sequence ID" value="KAL3056775.1"/>
    <property type="molecule type" value="Genomic_DNA"/>
</dbReference>
<accession>A0ABD2GRS4</accession>
<protein>
    <submittedName>
        <fullName evidence="3">Uncharacterized protein</fullName>
    </submittedName>
</protein>
<dbReference type="Proteomes" id="UP001619887">
    <property type="component" value="Unassembled WGS sequence"/>
</dbReference>
<comment type="caution">
    <text evidence="3">The sequence shown here is derived from an EMBL/GenBank/DDBJ whole genome shotgun (WGS) entry which is preliminary data.</text>
</comment>
<keyword evidence="4" id="KW-1185">Reference proteome</keyword>
<keyword evidence="2" id="KW-0732">Signal</keyword>
<reference evidence="3 4" key="1">
    <citation type="journal article" date="2022" name="G3 (Bethesda)">
        <title>Evaluating Illumina-, Nanopore-, and PacBio-based genome assembly strategies with the bald notothen, Trematomus borchgrevinki.</title>
        <authorList>
            <person name="Rayamajhi N."/>
            <person name="Cheng C.C."/>
            <person name="Catchen J.M."/>
        </authorList>
    </citation>
    <scope>NUCLEOTIDE SEQUENCE [LARGE SCALE GENOMIC DNA]</scope>
    <source>
        <strain evidence="3">AGRC-2024</strain>
    </source>
</reference>
<feature type="chain" id="PRO_5044815660" evidence="2">
    <location>
        <begin position="17"/>
        <end position="326"/>
    </location>
</feature>
<reference evidence="3 4" key="2">
    <citation type="journal article" date="2024" name="G3 (Bethesda)">
        <title>The genome of the cryopelagic Antarctic bald notothen, Trematomus borchgrevinki.</title>
        <authorList>
            <person name="Rayamajhi N."/>
            <person name="Rivera-Colon A.G."/>
            <person name="Minhas B.F."/>
            <person name="Cheng C.C."/>
            <person name="Catchen J.M."/>
        </authorList>
    </citation>
    <scope>NUCLEOTIDE SEQUENCE [LARGE SCALE GENOMIC DNA]</scope>
    <source>
        <strain evidence="3">AGRC-2024</strain>
    </source>
</reference>
<dbReference type="PANTHER" id="PTHR31296:SF1">
    <property type="entry name" value="MITOCHONDRIAL PROTEIN C2ORF69"/>
    <property type="match status" value="1"/>
</dbReference>